<evidence type="ECO:0000313" key="11">
    <source>
        <dbReference type="EMBL" id="MCY9595637.1"/>
    </source>
</evidence>
<evidence type="ECO:0000259" key="9">
    <source>
        <dbReference type="PROSITE" id="PS50110"/>
    </source>
</evidence>
<evidence type="ECO:0000259" key="10">
    <source>
        <dbReference type="PROSITE" id="PS51755"/>
    </source>
</evidence>
<evidence type="ECO:0000256" key="5">
    <source>
        <dbReference type="ARBA" id="ARBA00023125"/>
    </source>
</evidence>
<dbReference type="GO" id="GO:0006355">
    <property type="term" value="P:regulation of DNA-templated transcription"/>
    <property type="evidence" value="ECO:0007669"/>
    <property type="project" value="InterPro"/>
</dbReference>
<dbReference type="InterPro" id="IPR011006">
    <property type="entry name" value="CheY-like_superfamily"/>
</dbReference>
<sequence>MYGGTILLVDDETEITNLLEIYLKNEGYRLLKASDGAEALELLNENEVDLIILDVMMPRMDGIEACMKIREEKHMPIIMLSAKSQEIDKITGLSIGADDYVIKPFSPLEMLARVKSQLRRYRQLNSHSAKNENEILIEDLLINLGTHKVYVEGSEVRLTPREFAILQVLARNRGQVLSMEQIYEAVWDEPFFESNNTVMVHIRKIREKIEKDPSRPQMIKTVWGIGYTIE</sequence>
<dbReference type="Proteomes" id="UP001527202">
    <property type="component" value="Unassembled WGS sequence"/>
</dbReference>
<feature type="domain" description="Response regulatory" evidence="9">
    <location>
        <begin position="5"/>
        <end position="118"/>
    </location>
</feature>
<dbReference type="InterPro" id="IPR039420">
    <property type="entry name" value="WalR-like"/>
</dbReference>
<keyword evidence="4" id="KW-0805">Transcription regulation</keyword>
<reference evidence="12 13" key="1">
    <citation type="submission" date="2018-01" db="EMBL/GenBank/DDBJ databases">
        <title>The whole genome sequencing and assembly of Paenibacillus chitinolyticus KCCM 41400 strain.</title>
        <authorList>
            <person name="Kim J.-Y."/>
            <person name="Park M.-K."/>
            <person name="Lee Y.-J."/>
            <person name="Yi H."/>
            <person name="Bahn Y.-S."/>
            <person name="Kim J.F."/>
            <person name="Lee D.-W."/>
        </authorList>
    </citation>
    <scope>NUCLEOTIDE SEQUENCE [LARGE SCALE GENOMIC DNA]</scope>
    <source>
        <strain evidence="12 13">KCCM 41400</strain>
    </source>
</reference>
<dbReference type="EMBL" id="CP026520">
    <property type="protein sequence ID" value="QAV17398.1"/>
    <property type="molecule type" value="Genomic_DNA"/>
</dbReference>
<evidence type="ECO:0000313" key="13">
    <source>
        <dbReference type="Proteomes" id="UP000288943"/>
    </source>
</evidence>
<dbReference type="InterPro" id="IPR036388">
    <property type="entry name" value="WH-like_DNA-bd_sf"/>
</dbReference>
<dbReference type="GeneID" id="95374538"/>
<feature type="DNA-binding region" description="OmpR/PhoB-type" evidence="8">
    <location>
        <begin position="132"/>
        <end position="230"/>
    </location>
</feature>
<dbReference type="FunFam" id="1.10.10.10:FF:000018">
    <property type="entry name" value="DNA-binding response regulator ResD"/>
    <property type="match status" value="1"/>
</dbReference>
<evidence type="ECO:0000256" key="6">
    <source>
        <dbReference type="ARBA" id="ARBA00023163"/>
    </source>
</evidence>
<evidence type="ECO:0000256" key="8">
    <source>
        <dbReference type="PROSITE-ProRule" id="PRU01091"/>
    </source>
</evidence>
<accession>A0A410WSL9</accession>
<dbReference type="CDD" id="cd00383">
    <property type="entry name" value="trans_reg_C"/>
    <property type="match status" value="1"/>
</dbReference>
<dbReference type="EMBL" id="JAMDMJ010000008">
    <property type="protein sequence ID" value="MCY9595637.1"/>
    <property type="molecule type" value="Genomic_DNA"/>
</dbReference>
<evidence type="ECO:0000256" key="2">
    <source>
        <dbReference type="ARBA" id="ARBA00022553"/>
    </source>
</evidence>
<proteinExistence type="predicted"/>
<evidence type="ECO:0000313" key="12">
    <source>
        <dbReference type="EMBL" id="QAV17398.1"/>
    </source>
</evidence>
<keyword evidence="2 7" id="KW-0597">Phosphoprotein</keyword>
<dbReference type="Proteomes" id="UP000288943">
    <property type="component" value="Chromosome"/>
</dbReference>
<dbReference type="InterPro" id="IPR001867">
    <property type="entry name" value="OmpR/PhoB-type_DNA-bd"/>
</dbReference>
<dbReference type="AlphaFoldDB" id="A0A410WSL9"/>
<gene>
    <name evidence="11" type="ORF">M5X16_07625</name>
    <name evidence="12" type="ORF">PC41400_06865</name>
</gene>
<dbReference type="CDD" id="cd17574">
    <property type="entry name" value="REC_OmpR"/>
    <property type="match status" value="1"/>
</dbReference>
<dbReference type="Gene3D" id="3.40.50.2300">
    <property type="match status" value="1"/>
</dbReference>
<dbReference type="Gene3D" id="6.10.250.690">
    <property type="match status" value="1"/>
</dbReference>
<dbReference type="RefSeq" id="WP_042229460.1">
    <property type="nucleotide sequence ID" value="NZ_CP026520.1"/>
</dbReference>
<keyword evidence="14" id="KW-1185">Reference proteome</keyword>
<dbReference type="Pfam" id="PF00072">
    <property type="entry name" value="Response_reg"/>
    <property type="match status" value="1"/>
</dbReference>
<comment type="subcellular location">
    <subcellularLocation>
        <location evidence="1">Cytoplasm</location>
    </subcellularLocation>
</comment>
<evidence type="ECO:0000313" key="14">
    <source>
        <dbReference type="Proteomes" id="UP001527202"/>
    </source>
</evidence>
<evidence type="ECO:0000256" key="3">
    <source>
        <dbReference type="ARBA" id="ARBA00023012"/>
    </source>
</evidence>
<dbReference type="PANTHER" id="PTHR48111:SF2">
    <property type="entry name" value="RESPONSE REGULATOR SAER"/>
    <property type="match status" value="1"/>
</dbReference>
<dbReference type="GO" id="GO:0000156">
    <property type="term" value="F:phosphorelay response regulator activity"/>
    <property type="evidence" value="ECO:0007669"/>
    <property type="project" value="TreeGrafter"/>
</dbReference>
<keyword evidence="6" id="KW-0804">Transcription</keyword>
<dbReference type="GO" id="GO:0000976">
    <property type="term" value="F:transcription cis-regulatory region binding"/>
    <property type="evidence" value="ECO:0007669"/>
    <property type="project" value="TreeGrafter"/>
</dbReference>
<reference evidence="11 14" key="2">
    <citation type="submission" date="2022-05" db="EMBL/GenBank/DDBJ databases">
        <title>Genome Sequencing of Bee-Associated Microbes.</title>
        <authorList>
            <person name="Dunlap C."/>
        </authorList>
    </citation>
    <scope>NUCLEOTIDE SEQUENCE [LARGE SCALE GENOMIC DNA]</scope>
    <source>
        <strain evidence="11 14">NRRL B-23120</strain>
    </source>
</reference>
<protein>
    <submittedName>
        <fullName evidence="12">DNA-binding response regulator</fullName>
    </submittedName>
    <submittedName>
        <fullName evidence="11">Response regulator transcription factor</fullName>
    </submittedName>
</protein>
<dbReference type="Gene3D" id="1.10.10.10">
    <property type="entry name" value="Winged helix-like DNA-binding domain superfamily/Winged helix DNA-binding domain"/>
    <property type="match status" value="1"/>
</dbReference>
<dbReference type="PROSITE" id="PS50110">
    <property type="entry name" value="RESPONSE_REGULATORY"/>
    <property type="match status" value="1"/>
</dbReference>
<dbReference type="OrthoDB" id="9790442at2"/>
<dbReference type="SMART" id="SM00448">
    <property type="entry name" value="REC"/>
    <property type="match status" value="1"/>
</dbReference>
<dbReference type="SMART" id="SM00862">
    <property type="entry name" value="Trans_reg_C"/>
    <property type="match status" value="1"/>
</dbReference>
<keyword evidence="3" id="KW-0902">Two-component regulatory system</keyword>
<dbReference type="FunFam" id="3.40.50.2300:FF:000001">
    <property type="entry name" value="DNA-binding response regulator PhoB"/>
    <property type="match status" value="1"/>
</dbReference>
<name>A0A410WSL9_9BACL</name>
<dbReference type="Pfam" id="PF00486">
    <property type="entry name" value="Trans_reg_C"/>
    <property type="match status" value="1"/>
</dbReference>
<feature type="modified residue" description="4-aspartylphosphate" evidence="7">
    <location>
        <position position="54"/>
    </location>
</feature>
<feature type="domain" description="OmpR/PhoB-type" evidence="10">
    <location>
        <begin position="132"/>
        <end position="230"/>
    </location>
</feature>
<dbReference type="PROSITE" id="PS51755">
    <property type="entry name" value="OMPR_PHOB"/>
    <property type="match status" value="1"/>
</dbReference>
<dbReference type="KEGG" id="pchi:PC41400_06865"/>
<dbReference type="GO" id="GO:0005829">
    <property type="term" value="C:cytosol"/>
    <property type="evidence" value="ECO:0007669"/>
    <property type="project" value="TreeGrafter"/>
</dbReference>
<evidence type="ECO:0000256" key="4">
    <source>
        <dbReference type="ARBA" id="ARBA00023015"/>
    </source>
</evidence>
<organism evidence="12 13">
    <name type="scientific">Paenibacillus chitinolyticus</name>
    <dbReference type="NCBI Taxonomy" id="79263"/>
    <lineage>
        <taxon>Bacteria</taxon>
        <taxon>Bacillati</taxon>
        <taxon>Bacillota</taxon>
        <taxon>Bacilli</taxon>
        <taxon>Bacillales</taxon>
        <taxon>Paenibacillaceae</taxon>
        <taxon>Paenibacillus</taxon>
    </lineage>
</organism>
<dbReference type="GO" id="GO:0032993">
    <property type="term" value="C:protein-DNA complex"/>
    <property type="evidence" value="ECO:0007669"/>
    <property type="project" value="TreeGrafter"/>
</dbReference>
<evidence type="ECO:0000256" key="7">
    <source>
        <dbReference type="PROSITE-ProRule" id="PRU00169"/>
    </source>
</evidence>
<evidence type="ECO:0000256" key="1">
    <source>
        <dbReference type="ARBA" id="ARBA00004496"/>
    </source>
</evidence>
<dbReference type="SUPFAM" id="SSF52172">
    <property type="entry name" value="CheY-like"/>
    <property type="match status" value="1"/>
</dbReference>
<keyword evidence="5 8" id="KW-0238">DNA-binding</keyword>
<dbReference type="InterPro" id="IPR001789">
    <property type="entry name" value="Sig_transdc_resp-reg_receiver"/>
</dbReference>
<dbReference type="PANTHER" id="PTHR48111">
    <property type="entry name" value="REGULATOR OF RPOS"/>
    <property type="match status" value="1"/>
</dbReference>